<feature type="signal peptide" evidence="1">
    <location>
        <begin position="1"/>
        <end position="23"/>
    </location>
</feature>
<accession>A0A0N4UVW6</accession>
<reference evidence="2 3" key="2">
    <citation type="submission" date="2018-10" db="EMBL/GenBank/DDBJ databases">
        <authorList>
            <consortium name="Pathogen Informatics"/>
        </authorList>
    </citation>
    <scope>NUCLEOTIDE SEQUENCE [LARGE SCALE GENOMIC DNA]</scope>
</reference>
<dbReference type="WBParaSite" id="EVEC_0000160301-mRNA-1">
    <property type="protein sequence ID" value="EVEC_0000160301-mRNA-1"/>
    <property type="gene ID" value="EVEC_0000160301"/>
</dbReference>
<evidence type="ECO:0000313" key="3">
    <source>
        <dbReference type="Proteomes" id="UP000274131"/>
    </source>
</evidence>
<dbReference type="STRING" id="51028.A0A0N4UVW6"/>
<dbReference type="Proteomes" id="UP000274131">
    <property type="component" value="Unassembled WGS sequence"/>
</dbReference>
<keyword evidence="1" id="KW-0732">Signal</keyword>
<organism evidence="4">
    <name type="scientific">Enterobius vermicularis</name>
    <name type="common">Human pinworm</name>
    <dbReference type="NCBI Taxonomy" id="51028"/>
    <lineage>
        <taxon>Eukaryota</taxon>
        <taxon>Metazoa</taxon>
        <taxon>Ecdysozoa</taxon>
        <taxon>Nematoda</taxon>
        <taxon>Chromadorea</taxon>
        <taxon>Rhabditida</taxon>
        <taxon>Spirurina</taxon>
        <taxon>Oxyuridomorpha</taxon>
        <taxon>Oxyuroidea</taxon>
        <taxon>Oxyuridae</taxon>
        <taxon>Enterobius</taxon>
    </lineage>
</organism>
<proteinExistence type="predicted"/>
<evidence type="ECO:0000256" key="1">
    <source>
        <dbReference type="SAM" id="SignalP"/>
    </source>
</evidence>
<reference evidence="4" key="1">
    <citation type="submission" date="2017-02" db="UniProtKB">
        <authorList>
            <consortium name="WormBaseParasite"/>
        </authorList>
    </citation>
    <scope>IDENTIFICATION</scope>
</reference>
<gene>
    <name evidence="2" type="ORF">EVEC_LOCUS1311</name>
</gene>
<dbReference type="EMBL" id="UXUI01007196">
    <property type="protein sequence ID" value="VDD86168.1"/>
    <property type="molecule type" value="Genomic_DNA"/>
</dbReference>
<dbReference type="OrthoDB" id="5783032at2759"/>
<name>A0A0N4UVW6_ENTVE</name>
<evidence type="ECO:0000313" key="4">
    <source>
        <dbReference type="WBParaSite" id="EVEC_0000160301-mRNA-1"/>
    </source>
</evidence>
<feature type="chain" id="PRO_5043122486" evidence="1">
    <location>
        <begin position="24"/>
        <end position="229"/>
    </location>
</feature>
<keyword evidence="3" id="KW-1185">Reference proteome</keyword>
<sequence>MDTFAFLLHFATILVVFDSQTSGYDIDYSLECNPGYRLASFRRSPSINNVIGALTVECELIEPSPELVTCERLQSVPQCSGITEGCSGNSWIGGFHAYVIENTTEAILLEPICCSSTNVKIDEMSCIRDRINIALSKFDHSIAQDLVYRGIQCWHQYNENNVLFDLIWKAEICSFHSQYATAKRLGCRDCDCKCGIHQCTNYRYPVRIVHKHYSSSSCGCTCNCAFKCF</sequence>
<evidence type="ECO:0000313" key="2">
    <source>
        <dbReference type="EMBL" id="VDD86168.1"/>
    </source>
</evidence>
<dbReference type="AlphaFoldDB" id="A0A0N4UVW6"/>
<protein>
    <submittedName>
        <fullName evidence="4">ZP domain-containing protein</fullName>
    </submittedName>
</protein>